<proteinExistence type="predicted"/>
<evidence type="ECO:0000313" key="1">
    <source>
        <dbReference type="EMBL" id="MBD2865326.1"/>
    </source>
</evidence>
<evidence type="ECO:0000313" key="2">
    <source>
        <dbReference type="Proteomes" id="UP000639396"/>
    </source>
</evidence>
<gene>
    <name evidence="1" type="ORF">IDH45_25410</name>
</gene>
<comment type="caution">
    <text evidence="1">The sequence shown here is derived from an EMBL/GenBank/DDBJ whole genome shotgun (WGS) entry which is preliminary data.</text>
</comment>
<dbReference type="Proteomes" id="UP000639396">
    <property type="component" value="Unassembled WGS sequence"/>
</dbReference>
<reference evidence="1" key="1">
    <citation type="submission" date="2020-09" db="EMBL/GenBank/DDBJ databases">
        <title>A novel bacterium of genus Paenibacillus, isolated from South China Sea.</title>
        <authorList>
            <person name="Huang H."/>
            <person name="Mo K."/>
            <person name="Hu Y."/>
        </authorList>
    </citation>
    <scope>NUCLEOTIDE SEQUENCE</scope>
    <source>
        <strain evidence="1">IB182363</strain>
    </source>
</reference>
<accession>A0A927CFL9</accession>
<dbReference type="RefSeq" id="WP_190930949.1">
    <property type="nucleotide sequence ID" value="NZ_JACXJA010000041.1"/>
</dbReference>
<name>A0A927CFL9_9BACL</name>
<protein>
    <submittedName>
        <fullName evidence="1">Uncharacterized protein</fullName>
    </submittedName>
</protein>
<dbReference type="EMBL" id="JACXJA010000041">
    <property type="protein sequence ID" value="MBD2865326.1"/>
    <property type="molecule type" value="Genomic_DNA"/>
</dbReference>
<organism evidence="1 2">
    <name type="scientific">Paenibacillus oceani</name>
    <dbReference type="NCBI Taxonomy" id="2772510"/>
    <lineage>
        <taxon>Bacteria</taxon>
        <taxon>Bacillati</taxon>
        <taxon>Bacillota</taxon>
        <taxon>Bacilli</taxon>
        <taxon>Bacillales</taxon>
        <taxon>Paenibacillaceae</taxon>
        <taxon>Paenibacillus</taxon>
    </lineage>
</organism>
<sequence>MRRNIAYLSEKSWHTNAAADDFIPAYTAALVKDHREQWAEGFRCMRSIFGNEPTMWLLKELTVGFGTKDPKRPYPARIIESLRAAKGTTYAYKAIVITLEKALQSFQAGMPMPRRESELAVYRWYCRQIIVVIRCLLQFADAVDRPEQAGRNEEEVLRRLQGVCETFAQAVGELDSVMQEMQTVLPFYLIPSGLREYTFLREALIEYTQE</sequence>
<keyword evidence="2" id="KW-1185">Reference proteome</keyword>
<dbReference type="AlphaFoldDB" id="A0A927CFL9"/>